<evidence type="ECO:0000313" key="2">
    <source>
        <dbReference type="EMBL" id="KAB2349686.1"/>
    </source>
</evidence>
<dbReference type="Proteomes" id="UP000468735">
    <property type="component" value="Unassembled WGS sequence"/>
</dbReference>
<evidence type="ECO:0000313" key="3">
    <source>
        <dbReference type="Proteomes" id="UP000468735"/>
    </source>
</evidence>
<dbReference type="AlphaFoldDB" id="A0A6H9YV78"/>
<gene>
    <name evidence="2" type="ORF">F8566_13095</name>
</gene>
<protein>
    <recommendedName>
        <fullName evidence="1">Phosphotyrosine protein phosphatase I domain-containing protein</fullName>
    </recommendedName>
</protein>
<dbReference type="Gene3D" id="3.40.50.2300">
    <property type="match status" value="1"/>
</dbReference>
<dbReference type="RefSeq" id="WP_151560455.1">
    <property type="nucleotide sequence ID" value="NZ_WBMT01000005.1"/>
</dbReference>
<dbReference type="Pfam" id="PF01451">
    <property type="entry name" value="LMWPc"/>
    <property type="match status" value="1"/>
</dbReference>
<dbReference type="InterPro" id="IPR023485">
    <property type="entry name" value="Ptyr_pPase"/>
</dbReference>
<dbReference type="SMART" id="SM00226">
    <property type="entry name" value="LMWPc"/>
    <property type="match status" value="1"/>
</dbReference>
<proteinExistence type="predicted"/>
<comment type="caution">
    <text evidence="2">The sequence shown here is derived from an EMBL/GenBank/DDBJ whole genome shotgun (WGS) entry which is preliminary data.</text>
</comment>
<feature type="domain" description="Phosphotyrosine protein phosphatase I" evidence="1">
    <location>
        <begin position="3"/>
        <end position="116"/>
    </location>
</feature>
<dbReference type="InterPro" id="IPR036196">
    <property type="entry name" value="Ptyr_pPase_sf"/>
</dbReference>
<sequence length="124" mass="12875">MAHTVVFVCPHGAGKSRVTAALFEVAAGAGWQASSAGLEPQEQVSEHAVALLADDAAGVLLDHSAPRRLTRAASGDVIVAIDCEVAGARRWTLTESWPGPAVREELRGLTAALAGELLGRRAVR</sequence>
<dbReference type="SUPFAM" id="SSF52788">
    <property type="entry name" value="Phosphotyrosine protein phosphatases I"/>
    <property type="match status" value="1"/>
</dbReference>
<keyword evidence="3" id="KW-1185">Reference proteome</keyword>
<name>A0A6H9YV78_9ACTN</name>
<reference evidence="2 3" key="1">
    <citation type="submission" date="2019-09" db="EMBL/GenBank/DDBJ databases">
        <title>Actinomadura physcomitrii sp. nov., a novel actinomycete isolated from moss [Physcomitrium sphaericum (Ludw) Fuernr].</title>
        <authorList>
            <person name="Zhuang X."/>
            <person name="Liu C."/>
        </authorList>
    </citation>
    <scope>NUCLEOTIDE SEQUENCE [LARGE SCALE GENOMIC DNA]</scope>
    <source>
        <strain evidence="2 3">HMC1</strain>
    </source>
</reference>
<dbReference type="OrthoDB" id="3541092at2"/>
<organism evidence="2 3">
    <name type="scientific">Actinomadura rudentiformis</name>
    <dbReference type="NCBI Taxonomy" id="359158"/>
    <lineage>
        <taxon>Bacteria</taxon>
        <taxon>Bacillati</taxon>
        <taxon>Actinomycetota</taxon>
        <taxon>Actinomycetes</taxon>
        <taxon>Streptosporangiales</taxon>
        <taxon>Thermomonosporaceae</taxon>
        <taxon>Actinomadura</taxon>
    </lineage>
</organism>
<evidence type="ECO:0000259" key="1">
    <source>
        <dbReference type="SMART" id="SM00226"/>
    </source>
</evidence>
<accession>A0A6H9YV78</accession>
<dbReference type="EMBL" id="WBMT01000005">
    <property type="protein sequence ID" value="KAB2349686.1"/>
    <property type="molecule type" value="Genomic_DNA"/>
</dbReference>